<dbReference type="InterPro" id="IPR002912">
    <property type="entry name" value="ACT_dom"/>
</dbReference>
<dbReference type="AlphaFoldDB" id="A0A1I5TD27"/>
<evidence type="ECO:0000259" key="3">
    <source>
        <dbReference type="PROSITE" id="PS51371"/>
    </source>
</evidence>
<keyword evidence="1 2" id="KW-0129">CBS domain</keyword>
<dbReference type="SMART" id="SM00116">
    <property type="entry name" value="CBS"/>
    <property type="match status" value="2"/>
</dbReference>
<dbReference type="SUPFAM" id="SSF55021">
    <property type="entry name" value="ACT-like"/>
    <property type="match status" value="1"/>
</dbReference>
<dbReference type="Pfam" id="PF01842">
    <property type="entry name" value="ACT"/>
    <property type="match status" value="1"/>
</dbReference>
<protein>
    <submittedName>
        <fullName evidence="5">Acetoin utilization protein AcuB</fullName>
    </submittedName>
</protein>
<dbReference type="PROSITE" id="PS51371">
    <property type="entry name" value="CBS"/>
    <property type="match status" value="2"/>
</dbReference>
<name>A0A1I5TD27_9FIRM</name>
<dbReference type="PANTHER" id="PTHR43080">
    <property type="entry name" value="CBS DOMAIN-CONTAINING PROTEIN CBSX3, MITOCHONDRIAL"/>
    <property type="match status" value="1"/>
</dbReference>
<dbReference type="EMBL" id="FOXR01000004">
    <property type="protein sequence ID" value="SFP80326.1"/>
    <property type="molecule type" value="Genomic_DNA"/>
</dbReference>
<evidence type="ECO:0000313" key="6">
    <source>
        <dbReference type="Proteomes" id="UP000198577"/>
    </source>
</evidence>
<reference evidence="5 6" key="1">
    <citation type="submission" date="2016-10" db="EMBL/GenBank/DDBJ databases">
        <authorList>
            <person name="de Groot N.N."/>
        </authorList>
    </citation>
    <scope>NUCLEOTIDE SEQUENCE [LARGE SCALE GENOMIC DNA]</scope>
    <source>
        <strain evidence="5 6">DSM 20678</strain>
    </source>
</reference>
<evidence type="ECO:0000259" key="4">
    <source>
        <dbReference type="PROSITE" id="PS51671"/>
    </source>
</evidence>
<organism evidence="5 6">
    <name type="scientific">Caldicoprobacter faecalis</name>
    <dbReference type="NCBI Taxonomy" id="937334"/>
    <lineage>
        <taxon>Bacteria</taxon>
        <taxon>Bacillati</taxon>
        <taxon>Bacillota</taxon>
        <taxon>Clostridia</taxon>
        <taxon>Caldicoprobacterales</taxon>
        <taxon>Caldicoprobacteraceae</taxon>
        <taxon>Caldicoprobacter</taxon>
    </lineage>
</organism>
<dbReference type="SUPFAM" id="SSF54631">
    <property type="entry name" value="CBS-domain pair"/>
    <property type="match status" value="1"/>
</dbReference>
<dbReference type="CDD" id="cd04584">
    <property type="entry name" value="CBS_pair_AcuB_like"/>
    <property type="match status" value="1"/>
</dbReference>
<dbReference type="InterPro" id="IPR000644">
    <property type="entry name" value="CBS_dom"/>
</dbReference>
<evidence type="ECO:0000256" key="2">
    <source>
        <dbReference type="PROSITE-ProRule" id="PRU00703"/>
    </source>
</evidence>
<proteinExistence type="predicted"/>
<evidence type="ECO:0000313" key="5">
    <source>
        <dbReference type="EMBL" id="SFP80326.1"/>
    </source>
</evidence>
<dbReference type="Gene3D" id="3.10.580.10">
    <property type="entry name" value="CBS-domain"/>
    <property type="match status" value="1"/>
</dbReference>
<sequence length="213" mass="23578">MFVKNRMTTNPFTISPDQTIPDAQEIMMKHGIRRLPVVKDGKLVGVVTKEDIERYSPSKATSLSMGEITYLLSKTKIKQIMTKDLVTISPNALLEEAATLMRDQKVGFLPVVDGDKLVGIITESDIFDAFIELLGFRERGTRLTVEASDEPGILARLTGIFAQYGANITRVAVYRGADGTSSVVVGINSFNTEDIEKTLEENGFRILYKLQNS</sequence>
<dbReference type="PANTHER" id="PTHR43080:SF2">
    <property type="entry name" value="CBS DOMAIN-CONTAINING PROTEIN"/>
    <property type="match status" value="1"/>
</dbReference>
<evidence type="ECO:0000256" key="1">
    <source>
        <dbReference type="ARBA" id="ARBA00023122"/>
    </source>
</evidence>
<keyword evidence="6" id="KW-1185">Reference proteome</keyword>
<accession>A0A1I5TD27</accession>
<dbReference type="STRING" id="937334.SAMN05444406_10443"/>
<feature type="domain" description="CBS" evidence="3">
    <location>
        <begin position="7"/>
        <end position="63"/>
    </location>
</feature>
<dbReference type="RefSeq" id="WP_025747154.1">
    <property type="nucleotide sequence ID" value="NZ_FOXR01000004.1"/>
</dbReference>
<dbReference type="OrthoDB" id="9802114at2"/>
<dbReference type="Proteomes" id="UP000198577">
    <property type="component" value="Unassembled WGS sequence"/>
</dbReference>
<gene>
    <name evidence="5" type="ORF">SAMN05444406_10443</name>
</gene>
<feature type="domain" description="ACT" evidence="4">
    <location>
        <begin position="142"/>
        <end position="213"/>
    </location>
</feature>
<dbReference type="InterPro" id="IPR046342">
    <property type="entry name" value="CBS_dom_sf"/>
</dbReference>
<dbReference type="InterPro" id="IPR051257">
    <property type="entry name" value="Diverse_CBS-Domain"/>
</dbReference>
<feature type="domain" description="CBS" evidence="3">
    <location>
        <begin position="81"/>
        <end position="138"/>
    </location>
</feature>
<dbReference type="PROSITE" id="PS51671">
    <property type="entry name" value="ACT"/>
    <property type="match status" value="1"/>
</dbReference>
<dbReference type="Gene3D" id="3.30.70.260">
    <property type="match status" value="1"/>
</dbReference>
<dbReference type="InterPro" id="IPR045865">
    <property type="entry name" value="ACT-like_dom_sf"/>
</dbReference>
<dbReference type="Pfam" id="PF00571">
    <property type="entry name" value="CBS"/>
    <property type="match status" value="2"/>
</dbReference>